<feature type="domain" description="HTH merR-type" evidence="2">
    <location>
        <begin position="26"/>
        <end position="94"/>
    </location>
</feature>
<comment type="caution">
    <text evidence="3">The sequence shown here is derived from an EMBL/GenBank/DDBJ whole genome shotgun (WGS) entry which is preliminary data.</text>
</comment>
<dbReference type="SMART" id="SM00422">
    <property type="entry name" value="HTH_MERR"/>
    <property type="match status" value="1"/>
</dbReference>
<evidence type="ECO:0000256" key="1">
    <source>
        <dbReference type="ARBA" id="ARBA00023125"/>
    </source>
</evidence>
<proteinExistence type="predicted"/>
<organism evidence="3 4">
    <name type="scientific">Novosphingobium guangzhouense</name>
    <dbReference type="NCBI Taxonomy" id="1850347"/>
    <lineage>
        <taxon>Bacteria</taxon>
        <taxon>Pseudomonadati</taxon>
        <taxon>Pseudomonadota</taxon>
        <taxon>Alphaproteobacteria</taxon>
        <taxon>Sphingomonadales</taxon>
        <taxon>Sphingomonadaceae</taxon>
        <taxon>Novosphingobium</taxon>
    </lineage>
</organism>
<dbReference type="CDD" id="cd04765">
    <property type="entry name" value="HTH_MlrA-like_sg2"/>
    <property type="match status" value="1"/>
</dbReference>
<dbReference type="OrthoDB" id="9810140at2"/>
<dbReference type="PANTHER" id="PTHR30204">
    <property type="entry name" value="REDOX-CYCLING DRUG-SENSING TRANSCRIPTIONAL ACTIVATOR SOXR"/>
    <property type="match status" value="1"/>
</dbReference>
<dbReference type="PROSITE" id="PS50937">
    <property type="entry name" value="HTH_MERR_2"/>
    <property type="match status" value="1"/>
</dbReference>
<reference evidence="3 4" key="1">
    <citation type="submission" date="2016-05" db="EMBL/GenBank/DDBJ databases">
        <title>Complete genome sequence of Novosphingobium guangzhouense SA925(T).</title>
        <authorList>
            <person name="Sha S."/>
        </authorList>
    </citation>
    <scope>NUCLEOTIDE SEQUENCE [LARGE SCALE GENOMIC DNA]</scope>
    <source>
        <strain evidence="3 4">SA925</strain>
    </source>
</reference>
<evidence type="ECO:0000313" key="4">
    <source>
        <dbReference type="Proteomes" id="UP000236327"/>
    </source>
</evidence>
<name>A0A2K2G236_9SPHN</name>
<sequence length="137" mass="15009">MDDSVTGMPSAQALFDDGKEPQALRTIGEVAKALGIRAHVLRYWEEQFPALQPIKRSGNRRYYRPEDVALIGEIDRLVHREGYTLRGAAKAISDKIPSGADSSTAYDSAAMEELPTAAFFEKLGLIRKSLASALSRA</sequence>
<dbReference type="InterPro" id="IPR047057">
    <property type="entry name" value="MerR_fam"/>
</dbReference>
<evidence type="ECO:0000313" key="3">
    <source>
        <dbReference type="EMBL" id="PNU05048.1"/>
    </source>
</evidence>
<dbReference type="InterPro" id="IPR000551">
    <property type="entry name" value="MerR-type_HTH_dom"/>
</dbReference>
<keyword evidence="4" id="KW-1185">Reference proteome</keyword>
<dbReference type="RefSeq" id="WP_103095712.1">
    <property type="nucleotide sequence ID" value="NZ_LYMM01000029.1"/>
</dbReference>
<dbReference type="EMBL" id="LYMM01000029">
    <property type="protein sequence ID" value="PNU05048.1"/>
    <property type="molecule type" value="Genomic_DNA"/>
</dbReference>
<dbReference type="Proteomes" id="UP000236327">
    <property type="component" value="Unassembled WGS sequence"/>
</dbReference>
<keyword evidence="1" id="KW-0238">DNA-binding</keyword>
<dbReference type="Pfam" id="PF13411">
    <property type="entry name" value="MerR_1"/>
    <property type="match status" value="1"/>
</dbReference>
<protein>
    <submittedName>
        <fullName evidence="3">Transcriptional regulator</fullName>
    </submittedName>
</protein>
<dbReference type="Gene3D" id="1.10.1660.10">
    <property type="match status" value="1"/>
</dbReference>
<gene>
    <name evidence="3" type="ORF">A8V01_04235</name>
</gene>
<dbReference type="GO" id="GO:0003700">
    <property type="term" value="F:DNA-binding transcription factor activity"/>
    <property type="evidence" value="ECO:0007669"/>
    <property type="project" value="InterPro"/>
</dbReference>
<evidence type="ECO:0000259" key="2">
    <source>
        <dbReference type="PROSITE" id="PS50937"/>
    </source>
</evidence>
<dbReference type="GO" id="GO:0003677">
    <property type="term" value="F:DNA binding"/>
    <property type="evidence" value="ECO:0007669"/>
    <property type="project" value="UniProtKB-KW"/>
</dbReference>
<dbReference type="SUPFAM" id="SSF46955">
    <property type="entry name" value="Putative DNA-binding domain"/>
    <property type="match status" value="1"/>
</dbReference>
<dbReference type="PANTHER" id="PTHR30204:SF15">
    <property type="entry name" value="BLL5018 PROTEIN"/>
    <property type="match status" value="1"/>
</dbReference>
<dbReference type="AlphaFoldDB" id="A0A2K2G236"/>
<accession>A0A2K2G236</accession>
<dbReference type="InterPro" id="IPR009061">
    <property type="entry name" value="DNA-bd_dom_put_sf"/>
</dbReference>